<dbReference type="GO" id="GO:0009968">
    <property type="term" value="P:negative regulation of signal transduction"/>
    <property type="evidence" value="ECO:0007669"/>
    <property type="project" value="UniProtKB-KW"/>
</dbReference>
<evidence type="ECO:0000259" key="4">
    <source>
        <dbReference type="PROSITE" id="PS50186"/>
    </source>
</evidence>
<dbReference type="OrthoDB" id="196547at2759"/>
<feature type="region of interest" description="Disordered" evidence="2">
    <location>
        <begin position="220"/>
        <end position="301"/>
    </location>
</feature>
<dbReference type="Pfam" id="PF00615">
    <property type="entry name" value="RGS"/>
    <property type="match status" value="1"/>
</dbReference>
<evidence type="ECO:0000256" key="1">
    <source>
        <dbReference type="ARBA" id="ARBA00022700"/>
    </source>
</evidence>
<dbReference type="SUPFAM" id="SSF46785">
    <property type="entry name" value="Winged helix' DNA-binding domain"/>
    <property type="match status" value="2"/>
</dbReference>
<dbReference type="PROSITE" id="PS50132">
    <property type="entry name" value="RGS"/>
    <property type="match status" value="1"/>
</dbReference>
<feature type="region of interest" description="Disordered" evidence="2">
    <location>
        <begin position="44"/>
        <end position="64"/>
    </location>
</feature>
<feature type="compositionally biased region" description="Polar residues" evidence="2">
    <location>
        <begin position="220"/>
        <end position="232"/>
    </location>
</feature>
<dbReference type="InterPro" id="IPR016137">
    <property type="entry name" value="RGS"/>
</dbReference>
<dbReference type="PRINTS" id="PR01301">
    <property type="entry name" value="RGSPROTEIN"/>
</dbReference>
<dbReference type="Gene3D" id="1.10.10.10">
    <property type="entry name" value="Winged helix-like DNA-binding domain superfamily/Winged helix DNA-binding domain"/>
    <property type="match status" value="2"/>
</dbReference>
<feature type="region of interest" description="Disordered" evidence="2">
    <location>
        <begin position="641"/>
        <end position="661"/>
    </location>
</feature>
<dbReference type="EMBL" id="MU004231">
    <property type="protein sequence ID" value="KAF2673715.1"/>
    <property type="molecule type" value="Genomic_DNA"/>
</dbReference>
<feature type="compositionally biased region" description="Pro residues" evidence="2">
    <location>
        <begin position="267"/>
        <end position="279"/>
    </location>
</feature>
<dbReference type="InterPro" id="IPR036388">
    <property type="entry name" value="WH-like_DNA-bd_sf"/>
</dbReference>
<feature type="compositionally biased region" description="Low complexity" evidence="2">
    <location>
        <begin position="133"/>
        <end position="147"/>
    </location>
</feature>
<accession>A0A6A6UN55</accession>
<feature type="compositionally biased region" description="Polar residues" evidence="2">
    <location>
        <begin position="151"/>
        <end position="166"/>
    </location>
</feature>
<evidence type="ECO:0000313" key="6">
    <source>
        <dbReference type="Proteomes" id="UP000799302"/>
    </source>
</evidence>
<sequence>MLPSSSFPPRPSSPISSANITTTTTPSTTTAALLQSTSSASIAAISQSRSSSAPSPAVSNTSLTTTLSGLDSTSQIQLYHHSSSSNSSSTILPAVDRNSVVSSASTVIPSLDSIKTGPIAVATPPIHLHSAASPSPVSSVVFDSDSPQDPALQSQTCCNSSYSSRAGSPAPSLSESRSTSRSRVPSLLSRLASSSARSESYQSTFSRVWRRTSSTSLFAQSSQATITGSTASLPRDNSGDQESRSGNVLSRTSCNPAQVAQSRNPSKPYPTTTPSPVPSRRPSVARRFSNSLKKSQPPSLFTEQGIPRIFTSTAATWLSVPIEALRHLQTISEHDISRKMHQTSSRLLRMTEDERPYTRDFKDLFSTLMVSLPLTPHRVRFQRIDHTFTSDEAITNLGSLKFSQSNRMPDPKDPSRIVTTTTTTTFSMAREMAKSVCQKFLEARFVESVDGRNDFSSKNAVWQLTPKGMHILQRFCNRNGINQRHVQLLLESPRNTMHLVLLERESDGDRIYRDQATIEVVFRRFVGQDGPNLKWSTANSDSDSVTDYQTGLVGVKMARERKISDKTYWNTFTGKAAVDWLMDCCTMVDRRETIELAGLFVEYGLIHPVEGTIQPGKFSPLKTSIYYVTDKGQRVAGWIPSARSTSQNGNERMAPRRMEGGRDSNANRMTVIIRDAALRLLFREFLRDTHCEENLAFYLDVKEFLTNYNTAKRASPSLRLDTIRETLAAAYSLYNAFLAPGSPCELNIDHSLRTALAARMTRAVGDDEATIASLDEVASLFDQAQTSVFKLMASDSVPKFMREPKYAPIIRERNLDISIANSTGRS</sequence>
<feature type="region of interest" description="Disordered" evidence="2">
    <location>
        <begin position="1"/>
        <end position="26"/>
    </location>
</feature>
<feature type="region of interest" description="Disordered" evidence="2">
    <location>
        <begin position="133"/>
        <end position="193"/>
    </location>
</feature>
<evidence type="ECO:0000259" key="3">
    <source>
        <dbReference type="PROSITE" id="PS50132"/>
    </source>
</evidence>
<dbReference type="PANTHER" id="PTHR10845">
    <property type="entry name" value="REGULATOR OF G PROTEIN SIGNALING"/>
    <property type="match status" value="1"/>
</dbReference>
<feature type="compositionally biased region" description="Low complexity" evidence="2">
    <location>
        <begin position="13"/>
        <end position="26"/>
    </location>
</feature>
<keyword evidence="6" id="KW-1185">Reference proteome</keyword>
<dbReference type="InterPro" id="IPR044926">
    <property type="entry name" value="RGS_subdomain_2"/>
</dbReference>
<feature type="domain" description="RGS" evidence="3">
    <location>
        <begin position="668"/>
        <end position="810"/>
    </location>
</feature>
<dbReference type="PROSITE" id="PS50186">
    <property type="entry name" value="DEP"/>
    <property type="match status" value="1"/>
</dbReference>
<proteinExistence type="predicted"/>
<dbReference type="SUPFAM" id="SSF48097">
    <property type="entry name" value="Regulator of G-protein signaling, RGS"/>
    <property type="match status" value="1"/>
</dbReference>
<feature type="compositionally biased region" description="Pro residues" evidence="2">
    <location>
        <begin position="1"/>
        <end position="12"/>
    </location>
</feature>
<name>A0A6A6UN55_9PEZI</name>
<dbReference type="Proteomes" id="UP000799302">
    <property type="component" value="Unassembled WGS sequence"/>
</dbReference>
<feature type="compositionally biased region" description="Low complexity" evidence="2">
    <location>
        <begin position="168"/>
        <end position="193"/>
    </location>
</feature>
<dbReference type="PANTHER" id="PTHR10845:SF192">
    <property type="entry name" value="DOUBLE HIT, ISOFORM B"/>
    <property type="match status" value="1"/>
</dbReference>
<dbReference type="CDD" id="cd08708">
    <property type="entry name" value="RGS_FLBA"/>
    <property type="match status" value="1"/>
</dbReference>
<dbReference type="Pfam" id="PF25889">
    <property type="entry name" value="WHD_Fungal_DR"/>
    <property type="match status" value="1"/>
</dbReference>
<feature type="domain" description="DEP" evidence="4">
    <location>
        <begin position="551"/>
        <end position="630"/>
    </location>
</feature>
<evidence type="ECO:0000256" key="2">
    <source>
        <dbReference type="SAM" id="MobiDB-lite"/>
    </source>
</evidence>
<feature type="compositionally biased region" description="Polar residues" evidence="2">
    <location>
        <begin position="288"/>
        <end position="301"/>
    </location>
</feature>
<dbReference type="SMART" id="SM00049">
    <property type="entry name" value="DEP"/>
    <property type="match status" value="2"/>
</dbReference>
<dbReference type="InterPro" id="IPR000591">
    <property type="entry name" value="DEP_dom"/>
</dbReference>
<dbReference type="Gene3D" id="1.10.167.10">
    <property type="entry name" value="Regulator of G-protein Signalling 4, domain 2"/>
    <property type="match status" value="1"/>
</dbReference>
<dbReference type="SMART" id="SM00315">
    <property type="entry name" value="RGS"/>
    <property type="match status" value="1"/>
</dbReference>
<keyword evidence="1" id="KW-0734">Signal transduction inhibitor</keyword>
<dbReference type="GO" id="GO:0035556">
    <property type="term" value="P:intracellular signal transduction"/>
    <property type="evidence" value="ECO:0007669"/>
    <property type="project" value="InterPro"/>
</dbReference>
<dbReference type="CDD" id="cd04450">
    <property type="entry name" value="DEP_RGS7-like"/>
    <property type="match status" value="1"/>
</dbReference>
<gene>
    <name evidence="5" type="ORF">BT63DRAFT_164715</name>
</gene>
<feature type="compositionally biased region" description="Polar residues" evidence="2">
    <location>
        <begin position="244"/>
        <end position="264"/>
    </location>
</feature>
<dbReference type="InterPro" id="IPR036305">
    <property type="entry name" value="RGS_sf"/>
</dbReference>
<dbReference type="Pfam" id="PF00610">
    <property type="entry name" value="DEP"/>
    <property type="match status" value="1"/>
</dbReference>
<dbReference type="InterPro" id="IPR036390">
    <property type="entry name" value="WH_DNA-bd_sf"/>
</dbReference>
<evidence type="ECO:0000313" key="5">
    <source>
        <dbReference type="EMBL" id="KAF2673715.1"/>
    </source>
</evidence>
<protein>
    <submittedName>
        <fullName evidence="5">RGS-domain-containing protein</fullName>
    </submittedName>
</protein>
<dbReference type="InterPro" id="IPR058855">
    <property type="entry name" value="RGS1/SST2-like_Fungal-DR"/>
</dbReference>
<reference evidence="5" key="1">
    <citation type="journal article" date="2020" name="Stud. Mycol.">
        <title>101 Dothideomycetes genomes: a test case for predicting lifestyles and emergence of pathogens.</title>
        <authorList>
            <person name="Haridas S."/>
            <person name="Albert R."/>
            <person name="Binder M."/>
            <person name="Bloem J."/>
            <person name="Labutti K."/>
            <person name="Salamov A."/>
            <person name="Andreopoulos B."/>
            <person name="Baker S."/>
            <person name="Barry K."/>
            <person name="Bills G."/>
            <person name="Bluhm B."/>
            <person name="Cannon C."/>
            <person name="Castanera R."/>
            <person name="Culley D."/>
            <person name="Daum C."/>
            <person name="Ezra D."/>
            <person name="Gonzalez J."/>
            <person name="Henrissat B."/>
            <person name="Kuo A."/>
            <person name="Liang C."/>
            <person name="Lipzen A."/>
            <person name="Lutzoni F."/>
            <person name="Magnuson J."/>
            <person name="Mondo S."/>
            <person name="Nolan M."/>
            <person name="Ohm R."/>
            <person name="Pangilinan J."/>
            <person name="Park H.-J."/>
            <person name="Ramirez L."/>
            <person name="Alfaro M."/>
            <person name="Sun H."/>
            <person name="Tritt A."/>
            <person name="Yoshinaga Y."/>
            <person name="Zwiers L.-H."/>
            <person name="Turgeon B."/>
            <person name="Goodwin S."/>
            <person name="Spatafora J."/>
            <person name="Crous P."/>
            <person name="Grigoriev I."/>
        </authorList>
    </citation>
    <scope>NUCLEOTIDE SEQUENCE</scope>
    <source>
        <strain evidence="5">CBS 115976</strain>
    </source>
</reference>
<organism evidence="5 6">
    <name type="scientific">Microthyrium microscopicum</name>
    <dbReference type="NCBI Taxonomy" id="703497"/>
    <lineage>
        <taxon>Eukaryota</taxon>
        <taxon>Fungi</taxon>
        <taxon>Dikarya</taxon>
        <taxon>Ascomycota</taxon>
        <taxon>Pezizomycotina</taxon>
        <taxon>Dothideomycetes</taxon>
        <taxon>Dothideomycetes incertae sedis</taxon>
        <taxon>Microthyriales</taxon>
        <taxon>Microthyriaceae</taxon>
        <taxon>Microthyrium</taxon>
    </lineage>
</organism>
<dbReference type="AlphaFoldDB" id="A0A6A6UN55"/>